<proteinExistence type="predicted"/>
<name>L1M2Q9_9PSED</name>
<evidence type="ECO:0000313" key="1">
    <source>
        <dbReference type="EMBL" id="NNJ16574.1"/>
    </source>
</evidence>
<reference evidence="1 2" key="1">
    <citation type="journal article" date="2013" name="Genome Announc.">
        <title>Genome Sequence of Naphthalene-Degrading Soil Bacterium Pseudomonas putida CSV86.</title>
        <authorList>
            <person name="Phale P.S."/>
            <person name="Paliwal V."/>
            <person name="Raju S.C."/>
            <person name="Modak A."/>
            <person name="Purohit H.J."/>
        </authorList>
    </citation>
    <scope>NUCLEOTIDE SEQUENCE [LARGE SCALE GENOMIC DNA]</scope>
    <source>
        <strain evidence="1 2">CSV86</strain>
    </source>
</reference>
<protein>
    <submittedName>
        <fullName evidence="1">Uncharacterized protein</fullName>
    </submittedName>
</protein>
<dbReference type="EMBL" id="AMWJ02000002">
    <property type="protein sequence ID" value="NNJ16574.1"/>
    <property type="molecule type" value="Genomic_DNA"/>
</dbReference>
<gene>
    <name evidence="1" type="ORF">CSV86_015770</name>
</gene>
<dbReference type="AlphaFoldDB" id="L1M2Q9"/>
<comment type="caution">
    <text evidence="1">The sequence shown here is derived from an EMBL/GenBank/DDBJ whole genome shotgun (WGS) entry which is preliminary data.</text>
</comment>
<evidence type="ECO:0000313" key="2">
    <source>
        <dbReference type="Proteomes" id="UP000010448"/>
    </source>
</evidence>
<dbReference type="Proteomes" id="UP000010448">
    <property type="component" value="Unassembled WGS sequence"/>
</dbReference>
<sequence>MPVWKLSFDIYHLAFYLAAILFWLCLCLLLAFNSRLLFHARHGYLHWLVPGLAVFVSGCLLLLDVIFFFDRAGMLAALLLLGFGVPTAAIWSVRLRLSR</sequence>
<accession>L1M2Q9</accession>
<keyword evidence="2" id="KW-1185">Reference proteome</keyword>
<dbReference type="RefSeq" id="WP_009397621.1">
    <property type="nucleotide sequence ID" value="NZ_AMWJ02000002.1"/>
</dbReference>
<organism evidence="1 2">
    <name type="scientific">Pseudomonas bharatica CSV86</name>
    <dbReference type="NCBI Taxonomy" id="1005395"/>
    <lineage>
        <taxon>Bacteria</taxon>
        <taxon>Pseudomonadati</taxon>
        <taxon>Pseudomonadota</taxon>
        <taxon>Gammaproteobacteria</taxon>
        <taxon>Pseudomonadales</taxon>
        <taxon>Pseudomonadaceae</taxon>
        <taxon>Pseudomonas</taxon>
        <taxon>Pseudomonas bharatica</taxon>
    </lineage>
</organism>